<dbReference type="NCBIfam" id="TIGR01378">
    <property type="entry name" value="thi_PPkinase"/>
    <property type="match status" value="1"/>
</dbReference>
<keyword evidence="3 7" id="KW-0418">Kinase</keyword>
<dbReference type="InterPro" id="IPR036759">
    <property type="entry name" value="TPK_catalytic_sf"/>
</dbReference>
<dbReference type="SUPFAM" id="SSF63862">
    <property type="entry name" value="Thiamin pyrophosphokinase, substrate-binding domain"/>
    <property type="match status" value="1"/>
</dbReference>
<dbReference type="Gene3D" id="3.40.50.10240">
    <property type="entry name" value="Thiamin pyrophosphokinase, catalytic domain"/>
    <property type="match status" value="1"/>
</dbReference>
<keyword evidence="2" id="KW-0547">Nucleotide-binding</keyword>
<gene>
    <name evidence="7" type="primary">thiN</name>
    <name evidence="7" type="ORF">BT1A1_1521</name>
</gene>
<dbReference type="InterPro" id="IPR007373">
    <property type="entry name" value="Thiamin_PyroPKinase_B1-bd"/>
</dbReference>
<dbReference type="GO" id="GO:0016301">
    <property type="term" value="F:kinase activity"/>
    <property type="evidence" value="ECO:0007669"/>
    <property type="project" value="UniProtKB-KW"/>
</dbReference>
<evidence type="ECO:0000256" key="2">
    <source>
        <dbReference type="ARBA" id="ARBA00022741"/>
    </source>
</evidence>
<feature type="domain" description="Thiamin pyrophosphokinase thiamin-binding" evidence="6">
    <location>
        <begin position="144"/>
        <end position="210"/>
    </location>
</feature>
<dbReference type="GO" id="GO:0004788">
    <property type="term" value="F:thiamine diphosphokinase activity"/>
    <property type="evidence" value="ECO:0007669"/>
    <property type="project" value="UniProtKB-UniRule"/>
</dbReference>
<evidence type="ECO:0000259" key="6">
    <source>
        <dbReference type="SMART" id="SM00983"/>
    </source>
</evidence>
<dbReference type="InterPro" id="IPR007371">
    <property type="entry name" value="TPK_catalytic"/>
</dbReference>
<evidence type="ECO:0000256" key="1">
    <source>
        <dbReference type="ARBA" id="ARBA00022679"/>
    </source>
</evidence>
<keyword evidence="1 7" id="KW-0808">Transferase</keyword>
<keyword evidence="4" id="KW-0067">ATP-binding</keyword>
<evidence type="ECO:0000256" key="4">
    <source>
        <dbReference type="ARBA" id="ARBA00022840"/>
    </source>
</evidence>
<protein>
    <recommendedName>
        <fullName evidence="5">Thiamine diphosphokinase</fullName>
        <ecNumber evidence="5">2.7.6.2</ecNumber>
    </recommendedName>
</protein>
<dbReference type="InterPro" id="IPR036371">
    <property type="entry name" value="TPK_B1-bd_sf"/>
</dbReference>
<evidence type="ECO:0000313" key="8">
    <source>
        <dbReference type="Proteomes" id="UP000040576"/>
    </source>
</evidence>
<dbReference type="AlphaFoldDB" id="A0A090J0K8"/>
<organism evidence="7 8">
    <name type="scientific">Caldibacillus thermoamylovorans</name>
    <dbReference type="NCBI Taxonomy" id="35841"/>
    <lineage>
        <taxon>Bacteria</taxon>
        <taxon>Bacillati</taxon>
        <taxon>Bacillota</taxon>
        <taxon>Bacilli</taxon>
        <taxon>Bacillales</taxon>
        <taxon>Bacillaceae</taxon>
        <taxon>Caldibacillus</taxon>
    </lineage>
</organism>
<dbReference type="GO" id="GO:0009229">
    <property type="term" value="P:thiamine diphosphate biosynthetic process"/>
    <property type="evidence" value="ECO:0007669"/>
    <property type="project" value="InterPro"/>
</dbReference>
<dbReference type="GO" id="GO:0006772">
    <property type="term" value="P:thiamine metabolic process"/>
    <property type="evidence" value="ECO:0007669"/>
    <property type="project" value="UniProtKB-UniRule"/>
</dbReference>
<proteinExistence type="predicted"/>
<dbReference type="SMART" id="SM00983">
    <property type="entry name" value="TPK_B1_binding"/>
    <property type="match status" value="1"/>
</dbReference>
<dbReference type="Proteomes" id="UP000040576">
    <property type="component" value="Unassembled WGS sequence"/>
</dbReference>
<dbReference type="Pfam" id="PF04265">
    <property type="entry name" value="TPK_B1_binding"/>
    <property type="match status" value="1"/>
</dbReference>
<dbReference type="GO" id="GO:0030975">
    <property type="term" value="F:thiamine binding"/>
    <property type="evidence" value="ECO:0007669"/>
    <property type="project" value="InterPro"/>
</dbReference>
<reference evidence="7 8" key="1">
    <citation type="submission" date="2014-07" db="EMBL/GenBank/DDBJ databases">
        <authorList>
            <person name="Wibberg Daniel"/>
        </authorList>
    </citation>
    <scope>NUCLEOTIDE SEQUENCE [LARGE SCALE GENOMIC DNA]</scope>
</reference>
<dbReference type="EMBL" id="CCRF01000045">
    <property type="protein sequence ID" value="CEE01350.1"/>
    <property type="molecule type" value="Genomic_DNA"/>
</dbReference>
<evidence type="ECO:0000256" key="3">
    <source>
        <dbReference type="ARBA" id="ARBA00022777"/>
    </source>
</evidence>
<evidence type="ECO:0000313" key="7">
    <source>
        <dbReference type="EMBL" id="CEE01350.1"/>
    </source>
</evidence>
<dbReference type="SUPFAM" id="SSF63999">
    <property type="entry name" value="Thiamin pyrophosphokinase, catalytic domain"/>
    <property type="match status" value="1"/>
</dbReference>
<evidence type="ECO:0000256" key="5">
    <source>
        <dbReference type="NCBIfam" id="TIGR01378"/>
    </source>
</evidence>
<dbReference type="InterPro" id="IPR053149">
    <property type="entry name" value="TPK"/>
</dbReference>
<dbReference type="EC" id="2.7.6.2" evidence="5"/>
<dbReference type="PANTHER" id="PTHR41299:SF1">
    <property type="entry name" value="THIAMINE PYROPHOSPHOKINASE"/>
    <property type="match status" value="1"/>
</dbReference>
<dbReference type="Pfam" id="PF04263">
    <property type="entry name" value="TPK_catalytic"/>
    <property type="match status" value="1"/>
</dbReference>
<dbReference type="CDD" id="cd07995">
    <property type="entry name" value="TPK"/>
    <property type="match status" value="1"/>
</dbReference>
<keyword evidence="8" id="KW-1185">Reference proteome</keyword>
<sequence length="217" mass="24691">MIVHIVAGGPERFLTDFEEYETETKIKWIGVDRGTNYLMERGIHPDMAIGDFDSISKETLHALKDKNIHLLKYPSEKDETDMELALQHALKLKPEIIRIFGATGGRLDHFLANIQLFSVSAEKDPSISIMIIDQKNEIEIKNPGTFEIKKSSAKPYISFVPVTKMVENLTLEGFKYPLKNRHIFFGSTLCISNELIYDFGTYSFTNGILLVIRSCDD</sequence>
<dbReference type="PANTHER" id="PTHR41299">
    <property type="entry name" value="THIAMINE PYROPHOSPHOKINASE"/>
    <property type="match status" value="1"/>
</dbReference>
<name>A0A090J0K8_9BACI</name>
<dbReference type="RefSeq" id="WP_034769694.1">
    <property type="nucleotide sequence ID" value="NZ_CCRF01000045.1"/>
</dbReference>
<dbReference type="InterPro" id="IPR006282">
    <property type="entry name" value="Thi_PPkinase"/>
</dbReference>
<dbReference type="GO" id="GO:0005524">
    <property type="term" value="F:ATP binding"/>
    <property type="evidence" value="ECO:0007669"/>
    <property type="project" value="UniProtKB-KW"/>
</dbReference>
<accession>A0A090J0K8</accession>